<dbReference type="PROSITE" id="PS50975">
    <property type="entry name" value="ATP_GRASP"/>
    <property type="match status" value="1"/>
</dbReference>
<evidence type="ECO:0000313" key="6">
    <source>
        <dbReference type="EMBL" id="SHK99682.1"/>
    </source>
</evidence>
<proteinExistence type="predicted"/>
<evidence type="ECO:0000256" key="2">
    <source>
        <dbReference type="ARBA" id="ARBA00022741"/>
    </source>
</evidence>
<evidence type="ECO:0000256" key="4">
    <source>
        <dbReference type="PROSITE-ProRule" id="PRU00409"/>
    </source>
</evidence>
<dbReference type="PANTHER" id="PTHR43585:SF2">
    <property type="entry name" value="ATP-GRASP ENZYME FSQD"/>
    <property type="match status" value="1"/>
</dbReference>
<evidence type="ECO:0000256" key="1">
    <source>
        <dbReference type="ARBA" id="ARBA00022598"/>
    </source>
</evidence>
<dbReference type="STRING" id="1830138.SAMN05443507_1312"/>
<dbReference type="PANTHER" id="PTHR43585">
    <property type="entry name" value="FUMIPYRROLE BIOSYNTHESIS PROTEIN C"/>
    <property type="match status" value="1"/>
</dbReference>
<dbReference type="GO" id="GO:0016874">
    <property type="term" value="F:ligase activity"/>
    <property type="evidence" value="ECO:0007669"/>
    <property type="project" value="UniProtKB-KW"/>
</dbReference>
<sequence>MNKAIVFIEVGSILNLLSRADAAHRMGYHTICVVEVYEYEKFCREYHVDKHSYFDVIIPINNFSYENLLNILYKLQKNWEIIAVHNVASLCHSQGYIAATVALLANDLGLPNKNHSSIIECSNKYLMREKLYQIGLQDKDYALVTSLSDCLIAADFIGYPLILKPVNGSASHLILKADNKSELVENYQYMCRRIEEGGNPGQYNFAHNFQLPRNRSIFMDPRNMFLVEKYLEGPEVSIEMIVFQNQVVPLLIHDKVILTEERSKVLEHFLVTPPDRLNHEQIDELLNYAETAIDKIKLNQSFVHLEMRYDKNSGPRIIEINPRIGGMLVPQSLKTYYGMDVSEWEILLCTGSLISIPAKIEQKNKYAMFTIYPNQEGVLLSIEGLEECRTKQGVVYIHQVYPNGTHVYCQDEEMFLVVGWLQGNSVEFLKDLYHEINQRVNIRIETNSLHEMI</sequence>
<dbReference type="SUPFAM" id="SSF56059">
    <property type="entry name" value="Glutathione synthetase ATP-binding domain-like"/>
    <property type="match status" value="1"/>
</dbReference>
<dbReference type="Proteomes" id="UP000184016">
    <property type="component" value="Unassembled WGS sequence"/>
</dbReference>
<dbReference type="InterPro" id="IPR052032">
    <property type="entry name" value="ATP-dep_AA_Ligase"/>
</dbReference>
<dbReference type="OrthoDB" id="9803907at2"/>
<feature type="domain" description="ATP-grasp" evidence="5">
    <location>
        <begin position="128"/>
        <end position="350"/>
    </location>
</feature>
<keyword evidence="2 4" id="KW-0547">Nucleotide-binding</keyword>
<protein>
    <submittedName>
        <fullName evidence="6">ATP-grasp domain-containing protein</fullName>
    </submittedName>
</protein>
<evidence type="ECO:0000313" key="7">
    <source>
        <dbReference type="Proteomes" id="UP000184016"/>
    </source>
</evidence>
<dbReference type="GO" id="GO:0005524">
    <property type="term" value="F:ATP binding"/>
    <property type="evidence" value="ECO:0007669"/>
    <property type="project" value="UniProtKB-UniRule"/>
</dbReference>
<name>A0A1M6X0Y2_9BACL</name>
<keyword evidence="3 4" id="KW-0067">ATP-binding</keyword>
<evidence type="ECO:0000259" key="5">
    <source>
        <dbReference type="PROSITE" id="PS50975"/>
    </source>
</evidence>
<dbReference type="EMBL" id="FRAF01000031">
    <property type="protein sequence ID" value="SHK99682.1"/>
    <property type="molecule type" value="Genomic_DNA"/>
</dbReference>
<dbReference type="GO" id="GO:0046872">
    <property type="term" value="F:metal ion binding"/>
    <property type="evidence" value="ECO:0007669"/>
    <property type="project" value="InterPro"/>
</dbReference>
<dbReference type="AlphaFoldDB" id="A0A1M6X0Y2"/>
<dbReference type="Pfam" id="PF13535">
    <property type="entry name" value="ATP-grasp_4"/>
    <property type="match status" value="1"/>
</dbReference>
<keyword evidence="7" id="KW-1185">Reference proteome</keyword>
<accession>A0A1M6X0Y2</accession>
<evidence type="ECO:0000256" key="3">
    <source>
        <dbReference type="ARBA" id="ARBA00022840"/>
    </source>
</evidence>
<dbReference type="RefSeq" id="WP_072875183.1">
    <property type="nucleotide sequence ID" value="NZ_FRAF01000031.1"/>
</dbReference>
<dbReference type="Gene3D" id="3.30.470.20">
    <property type="entry name" value="ATP-grasp fold, B domain"/>
    <property type="match status" value="1"/>
</dbReference>
<gene>
    <name evidence="6" type="ORF">SAMN05443507_1312</name>
</gene>
<organism evidence="6 7">
    <name type="scientific">Alicyclobacillus tolerans</name>
    <dbReference type="NCBI Taxonomy" id="90970"/>
    <lineage>
        <taxon>Bacteria</taxon>
        <taxon>Bacillati</taxon>
        <taxon>Bacillota</taxon>
        <taxon>Bacilli</taxon>
        <taxon>Bacillales</taxon>
        <taxon>Alicyclobacillaceae</taxon>
        <taxon>Alicyclobacillus</taxon>
    </lineage>
</organism>
<dbReference type="InterPro" id="IPR011761">
    <property type="entry name" value="ATP-grasp"/>
</dbReference>
<reference evidence="7" key="1">
    <citation type="submission" date="2016-11" db="EMBL/GenBank/DDBJ databases">
        <authorList>
            <person name="Varghese N."/>
            <person name="Submissions S."/>
        </authorList>
    </citation>
    <scope>NUCLEOTIDE SEQUENCE [LARGE SCALE GENOMIC DNA]</scope>
    <source>
        <strain evidence="7">USBA-503</strain>
    </source>
</reference>
<keyword evidence="1" id="KW-0436">Ligase</keyword>